<dbReference type="Gene3D" id="1.20.120.1630">
    <property type="match status" value="1"/>
</dbReference>
<dbReference type="Proteomes" id="UP000011668">
    <property type="component" value="Unassembled WGS sequence"/>
</dbReference>
<dbReference type="AlphaFoldDB" id="L8WXW2"/>
<comment type="caution">
    <text evidence="2">The sequence shown here is derived from an EMBL/GenBank/DDBJ whole genome shotgun (WGS) entry which is preliminary data.</text>
</comment>
<dbReference type="OrthoDB" id="67965at2759"/>
<dbReference type="PANTHER" id="PTHR32251">
    <property type="entry name" value="3-OXO-5-ALPHA-STEROID 4-DEHYDROGENASE"/>
    <property type="match status" value="1"/>
</dbReference>
<reference evidence="2 3" key="1">
    <citation type="journal article" date="2013" name="Nat. Commun.">
        <title>The evolution and pathogenic mechanisms of the rice sheath blight pathogen.</title>
        <authorList>
            <person name="Zheng A."/>
            <person name="Lin R."/>
            <person name="Xu L."/>
            <person name="Qin P."/>
            <person name="Tang C."/>
            <person name="Ai P."/>
            <person name="Zhang D."/>
            <person name="Liu Y."/>
            <person name="Sun Z."/>
            <person name="Feng H."/>
            <person name="Wang Y."/>
            <person name="Chen Y."/>
            <person name="Liang X."/>
            <person name="Fu R."/>
            <person name="Li Q."/>
            <person name="Zhang J."/>
            <person name="Yu X."/>
            <person name="Xie Z."/>
            <person name="Ding L."/>
            <person name="Guan P."/>
            <person name="Tang J."/>
            <person name="Liang Y."/>
            <person name="Wang S."/>
            <person name="Deng Q."/>
            <person name="Li S."/>
            <person name="Zhu J."/>
            <person name="Wang L."/>
            <person name="Liu H."/>
            <person name="Li P."/>
        </authorList>
    </citation>
    <scope>NUCLEOTIDE SEQUENCE [LARGE SCALE GENOMIC DNA]</scope>
    <source>
        <strain evidence="3">AG-1 IA</strain>
    </source>
</reference>
<name>L8WXW2_THACA</name>
<evidence type="ECO:0000313" key="3">
    <source>
        <dbReference type="Proteomes" id="UP000011668"/>
    </source>
</evidence>
<dbReference type="PANTHER" id="PTHR32251:SF17">
    <property type="entry name" value="STEROID 5-ALPHA REDUCTASE C-TERMINAL DOMAIN-CONTAINING PROTEIN"/>
    <property type="match status" value="1"/>
</dbReference>
<keyword evidence="1" id="KW-0812">Transmembrane</keyword>
<keyword evidence="1" id="KW-0472">Membrane</keyword>
<organism evidence="2 3">
    <name type="scientific">Thanatephorus cucumeris (strain AG1-IA)</name>
    <name type="common">Rice sheath blight fungus</name>
    <name type="synonym">Rhizoctonia solani</name>
    <dbReference type="NCBI Taxonomy" id="983506"/>
    <lineage>
        <taxon>Eukaryota</taxon>
        <taxon>Fungi</taxon>
        <taxon>Dikarya</taxon>
        <taxon>Basidiomycota</taxon>
        <taxon>Agaricomycotina</taxon>
        <taxon>Agaricomycetes</taxon>
        <taxon>Cantharellales</taxon>
        <taxon>Ceratobasidiaceae</taxon>
        <taxon>Rhizoctonia</taxon>
        <taxon>Rhizoctonia solani AG-1</taxon>
    </lineage>
</organism>
<accession>L8WXW2</accession>
<dbReference type="HOGENOM" id="CLU_043418_1_0_1"/>
<dbReference type="EMBL" id="AFRT01000708">
    <property type="protein sequence ID" value="ELU42810.1"/>
    <property type="molecule type" value="Genomic_DNA"/>
</dbReference>
<keyword evidence="3" id="KW-1185">Reference proteome</keyword>
<dbReference type="InterPro" id="IPR010721">
    <property type="entry name" value="UstE-like"/>
</dbReference>
<sequence length="351" mass="38466">MAVLSKLTPIIAGNFALQAAFASIFVPAQNEKFYDLCGALGFLTGAGMSLYYPSLRDKFWYQIPGASLPPLTSFAPRQLLLTSCLCLWAGRLGSFLVQRAWKAGGDSRFDEIKKQPGKFAGFWFGQALWVSIVGLPVYLGNILPASKQAPIGKFDMLGLSVFAASLAFEVIADRQKSDWRARKNAKLHDEKFITSGLWSISRHPNYVGEVGLQTGIWLLSTTALSSPLLPKYAPLAAAISPLFTWLLLRKGSGVPPLELRRNLAEIQSGRNIRVGLEYAVCMIVVLSPPVRAKTYGQGPLGSGIRGIVIPISIDQVTWTVMTGQREVHVTAWMTQQSQSKRAGPEANRDRR</sequence>
<gene>
    <name evidence="2" type="ORF">AG1IA_03154</name>
</gene>
<evidence type="ECO:0000313" key="2">
    <source>
        <dbReference type="EMBL" id="ELU42810.1"/>
    </source>
</evidence>
<dbReference type="OMA" id="QANEKFY"/>
<keyword evidence="1" id="KW-1133">Transmembrane helix</keyword>
<proteinExistence type="predicted"/>
<feature type="transmembrane region" description="Helical" evidence="1">
    <location>
        <begin position="151"/>
        <end position="172"/>
    </location>
</feature>
<feature type="transmembrane region" description="Helical" evidence="1">
    <location>
        <begin position="33"/>
        <end position="52"/>
    </location>
</feature>
<evidence type="ECO:0000256" key="1">
    <source>
        <dbReference type="SAM" id="Phobius"/>
    </source>
</evidence>
<feature type="transmembrane region" description="Helical" evidence="1">
    <location>
        <begin position="119"/>
        <end position="139"/>
    </location>
</feature>
<protein>
    <submittedName>
        <fullName evidence="2">ICMT domain-containing protein</fullName>
    </submittedName>
</protein>
<dbReference type="Pfam" id="PF06966">
    <property type="entry name" value="DUF1295"/>
    <property type="match status" value="1"/>
</dbReference>
<dbReference type="GO" id="GO:0016020">
    <property type="term" value="C:membrane"/>
    <property type="evidence" value="ECO:0007669"/>
    <property type="project" value="TreeGrafter"/>
</dbReference>
<feature type="transmembrane region" description="Helical" evidence="1">
    <location>
        <begin position="6"/>
        <end position="26"/>
    </location>
</feature>